<dbReference type="OrthoDB" id="9793216at2"/>
<dbReference type="STRING" id="1462526.BN990_01761"/>
<organism evidence="2 3">
    <name type="scientific">Virgibacillus massiliensis</name>
    <dbReference type="NCBI Taxonomy" id="1462526"/>
    <lineage>
        <taxon>Bacteria</taxon>
        <taxon>Bacillati</taxon>
        <taxon>Bacillota</taxon>
        <taxon>Bacilli</taxon>
        <taxon>Bacillales</taxon>
        <taxon>Bacillaceae</taxon>
        <taxon>Virgibacillus</taxon>
    </lineage>
</organism>
<dbReference type="AlphaFoldDB" id="A0A024QAG9"/>
<evidence type="ECO:0000313" key="3">
    <source>
        <dbReference type="Proteomes" id="UP000028875"/>
    </source>
</evidence>
<dbReference type="Gene3D" id="1.20.120.450">
    <property type="entry name" value="dinb family like domain"/>
    <property type="match status" value="1"/>
</dbReference>
<dbReference type="Pfam" id="PF12867">
    <property type="entry name" value="DinB_2"/>
    <property type="match status" value="1"/>
</dbReference>
<dbReference type="RefSeq" id="WP_038245064.1">
    <property type="nucleotide sequence ID" value="NZ_BNER01000002.1"/>
</dbReference>
<keyword evidence="2" id="KW-0378">Hydrolase</keyword>
<accession>A0A024QAG9</accession>
<evidence type="ECO:0000259" key="1">
    <source>
        <dbReference type="Pfam" id="PF12867"/>
    </source>
</evidence>
<proteinExistence type="predicted"/>
<dbReference type="SUPFAM" id="SSF109854">
    <property type="entry name" value="DinB/YfiT-like putative metalloenzymes"/>
    <property type="match status" value="1"/>
</dbReference>
<name>A0A024QAG9_9BACI</name>
<sequence>MENVLQSISYWIDKVPEELMKLDEEECCIKPSLTKWSKKEILGHLCDSAIVNIERFIKIQYEAEPYKITGYNQDKWVELQNYQVVPVKDILERWICLNKQVIRIIEAIDDEKLHINCDIGNSELKPLSWLINDYLEHMEHHITNQLLPIKS</sequence>
<dbReference type="eggNOG" id="COG0456">
    <property type="taxonomic scope" value="Bacteria"/>
</dbReference>
<feature type="domain" description="DinB-like" evidence="1">
    <location>
        <begin position="19"/>
        <end position="142"/>
    </location>
</feature>
<gene>
    <name evidence="2" type="ORF">BN990_01761</name>
</gene>
<dbReference type="Proteomes" id="UP000028875">
    <property type="component" value="Unassembled WGS sequence"/>
</dbReference>
<comment type="caution">
    <text evidence="2">The sequence shown here is derived from an EMBL/GenBank/DDBJ whole genome shotgun (WGS) entry which is preliminary data.</text>
</comment>
<reference evidence="3" key="2">
    <citation type="submission" date="2014-05" db="EMBL/GenBank/DDBJ databases">
        <title>Draft genome sequence of Virgibacillus massiliensis Vm-5.</title>
        <authorList>
            <person name="Khelaifia S."/>
            <person name="Croce O."/>
            <person name="Lagier J.C."/>
            <person name="Raoult D."/>
        </authorList>
    </citation>
    <scope>NUCLEOTIDE SEQUENCE [LARGE SCALE GENOMIC DNA]</scope>
    <source>
        <strain evidence="3">Vm-5</strain>
    </source>
</reference>
<keyword evidence="3" id="KW-1185">Reference proteome</keyword>
<evidence type="ECO:0000313" key="2">
    <source>
        <dbReference type="EMBL" id="CDQ39459.1"/>
    </source>
</evidence>
<reference evidence="2 3" key="1">
    <citation type="submission" date="2014-03" db="EMBL/GenBank/DDBJ databases">
        <authorList>
            <person name="Urmite Genomes U."/>
        </authorList>
    </citation>
    <scope>NUCLEOTIDE SEQUENCE [LARGE SCALE GENOMIC DNA]</scope>
    <source>
        <strain evidence="2 3">Vm-5</strain>
    </source>
</reference>
<dbReference type="InterPro" id="IPR034660">
    <property type="entry name" value="DinB/YfiT-like"/>
</dbReference>
<dbReference type="EMBL" id="CCDP010000001">
    <property type="protein sequence ID" value="CDQ39459.1"/>
    <property type="molecule type" value="Genomic_DNA"/>
</dbReference>
<dbReference type="InterPro" id="IPR024775">
    <property type="entry name" value="DinB-like"/>
</dbReference>
<protein>
    <submittedName>
        <fullName evidence="2">Metal-dependent hydrolase</fullName>
    </submittedName>
</protein>
<dbReference type="GO" id="GO:0016787">
    <property type="term" value="F:hydrolase activity"/>
    <property type="evidence" value="ECO:0007669"/>
    <property type="project" value="UniProtKB-KW"/>
</dbReference>